<dbReference type="CDD" id="cd00158">
    <property type="entry name" value="RHOD"/>
    <property type="match status" value="1"/>
</dbReference>
<evidence type="ECO:0000313" key="2">
    <source>
        <dbReference type="EMBL" id="KYC53385.1"/>
    </source>
</evidence>
<dbReference type="InterPro" id="IPR036873">
    <property type="entry name" value="Rhodanese-like_dom_sf"/>
</dbReference>
<dbReference type="Gene3D" id="3.40.250.10">
    <property type="entry name" value="Rhodanese-like domain"/>
    <property type="match status" value="1"/>
</dbReference>
<comment type="caution">
    <text evidence="2">The sequence shown here is derived from an EMBL/GenBank/DDBJ whole genome shotgun (WGS) entry which is preliminary data.</text>
</comment>
<dbReference type="EMBL" id="LNGC01000006">
    <property type="protein sequence ID" value="KYC53385.1"/>
    <property type="molecule type" value="Genomic_DNA"/>
</dbReference>
<evidence type="ECO:0000259" key="1">
    <source>
        <dbReference type="PROSITE" id="PS50206"/>
    </source>
</evidence>
<dbReference type="Proteomes" id="UP000075398">
    <property type="component" value="Unassembled WGS sequence"/>
</dbReference>
<organism evidence="2 3">
    <name type="scientific">Candidatus Methanofastidiosum methylothiophilum</name>
    <dbReference type="NCBI Taxonomy" id="1705564"/>
    <lineage>
        <taxon>Archaea</taxon>
        <taxon>Methanobacteriati</taxon>
        <taxon>Methanobacteriota</taxon>
        <taxon>Stenosarchaea group</taxon>
        <taxon>Candidatus Methanofastidiosia</taxon>
        <taxon>Candidatus Methanofastidiosales</taxon>
        <taxon>Candidatus Methanofastidiosaceae</taxon>
        <taxon>Candidatus Methanofastidiosum</taxon>
    </lineage>
</organism>
<dbReference type="PANTHER" id="PTHR44086:SF10">
    <property type="entry name" value="THIOSULFATE SULFURTRANSFERASE_RHODANESE-LIKE DOMAIN-CONTAINING PROTEIN 3"/>
    <property type="match status" value="1"/>
</dbReference>
<feature type="domain" description="Rhodanese" evidence="1">
    <location>
        <begin position="55"/>
        <end position="136"/>
    </location>
</feature>
<dbReference type="SMART" id="SM00450">
    <property type="entry name" value="RHOD"/>
    <property type="match status" value="1"/>
</dbReference>
<dbReference type="AlphaFoldDB" id="A0A150J8B8"/>
<gene>
    <name evidence="2" type="ORF">AMQ22_00281</name>
</gene>
<dbReference type="GO" id="GO:0004792">
    <property type="term" value="F:thiosulfate-cyanide sulfurtransferase activity"/>
    <property type="evidence" value="ECO:0007669"/>
    <property type="project" value="TreeGrafter"/>
</dbReference>
<sequence>MNIINDITWPDGVKEAIGNDDVETLKKIMKTADDFLSQFSPKMINVDEFKKDLEKKENLAIFDLRDKKSFSEGSIKNSINVPYGIGLSEKIKVVGNKKIILTCFAGKISIVAGDLLKKEGFENVYVLKGGMMEYNK</sequence>
<name>A0A150J8B8_9EURY</name>
<accession>A0A150J8B8</accession>
<evidence type="ECO:0000313" key="3">
    <source>
        <dbReference type="Proteomes" id="UP000075398"/>
    </source>
</evidence>
<keyword evidence="2" id="KW-0808">Transferase</keyword>
<proteinExistence type="predicted"/>
<dbReference type="PROSITE" id="PS50206">
    <property type="entry name" value="RHODANESE_3"/>
    <property type="match status" value="1"/>
</dbReference>
<dbReference type="InterPro" id="IPR001763">
    <property type="entry name" value="Rhodanese-like_dom"/>
</dbReference>
<reference evidence="2 3" key="1">
    <citation type="journal article" date="2016" name="ISME J.">
        <title>Chasing the elusive Euryarchaeota class WSA2: genomes reveal a uniquely fastidious methyl-reducing methanogen.</title>
        <authorList>
            <person name="Nobu M.K."/>
            <person name="Narihiro T."/>
            <person name="Kuroda K."/>
            <person name="Mei R."/>
            <person name="Liu W.T."/>
        </authorList>
    </citation>
    <scope>NUCLEOTIDE SEQUENCE [LARGE SCALE GENOMIC DNA]</scope>
    <source>
        <strain evidence="2">U1lsi0528_Bin055</strain>
    </source>
</reference>
<dbReference type="PANTHER" id="PTHR44086">
    <property type="entry name" value="THIOSULFATE SULFURTRANSFERASE RDL2, MITOCHONDRIAL-RELATED"/>
    <property type="match status" value="1"/>
</dbReference>
<protein>
    <submittedName>
        <fullName evidence="2">Thiosulfate sulfurtransferase</fullName>
    </submittedName>
</protein>
<dbReference type="SUPFAM" id="SSF52821">
    <property type="entry name" value="Rhodanese/Cell cycle control phosphatase"/>
    <property type="match status" value="1"/>
</dbReference>
<dbReference type="Pfam" id="PF00581">
    <property type="entry name" value="Rhodanese"/>
    <property type="match status" value="1"/>
</dbReference>